<name>A0A101FX32_9CHLR</name>
<protein>
    <recommendedName>
        <fullName evidence="3">Copper-sensing transcriptional repressor CsoR</fullName>
    </recommendedName>
</protein>
<reference evidence="1 2" key="1">
    <citation type="journal article" date="2015" name="MBio">
        <title>Genome-Resolved Metagenomic Analysis Reveals Roles for Candidate Phyla and Other Microbial Community Members in Biogeochemical Transformations in Oil Reservoirs.</title>
        <authorList>
            <person name="Hu P."/>
            <person name="Tom L."/>
            <person name="Singh A."/>
            <person name="Thomas B.C."/>
            <person name="Baker B.J."/>
            <person name="Piceno Y.M."/>
            <person name="Andersen G.L."/>
            <person name="Banfield J.F."/>
        </authorList>
    </citation>
    <scope>NUCLEOTIDE SEQUENCE [LARGE SCALE GENOMIC DNA]</scope>
    <source>
        <strain evidence="1">46_16</strain>
    </source>
</reference>
<evidence type="ECO:0000313" key="2">
    <source>
        <dbReference type="Proteomes" id="UP000064249"/>
    </source>
</evidence>
<dbReference type="PANTHER" id="PTHR33677">
    <property type="entry name" value="TRANSCRIPTIONAL REPRESSOR FRMR-RELATED"/>
    <property type="match status" value="1"/>
</dbReference>
<dbReference type="AlphaFoldDB" id="A0A101FX32"/>
<dbReference type="InterPro" id="IPR003735">
    <property type="entry name" value="Metal_Tscrpt_repr"/>
</dbReference>
<dbReference type="GO" id="GO:0045892">
    <property type="term" value="P:negative regulation of DNA-templated transcription"/>
    <property type="evidence" value="ECO:0007669"/>
    <property type="project" value="UniProtKB-ARBA"/>
</dbReference>
<accession>A0A101FX32</accession>
<comment type="caution">
    <text evidence="1">The sequence shown here is derived from an EMBL/GenBank/DDBJ whole genome shotgun (WGS) entry which is preliminary data.</text>
</comment>
<proteinExistence type="predicted"/>
<dbReference type="CDD" id="cd10148">
    <property type="entry name" value="CsoR-like_DUF156"/>
    <property type="match status" value="1"/>
</dbReference>
<evidence type="ECO:0000313" key="1">
    <source>
        <dbReference type="EMBL" id="KUK46066.1"/>
    </source>
</evidence>
<gene>
    <name evidence="1" type="ORF">XD73_1056</name>
</gene>
<dbReference type="Pfam" id="PF02583">
    <property type="entry name" value="Trns_repr_metal"/>
    <property type="match status" value="1"/>
</dbReference>
<organism evidence="1 2">
    <name type="scientific">Anaerolinea thermophila</name>
    <dbReference type="NCBI Taxonomy" id="167964"/>
    <lineage>
        <taxon>Bacteria</taxon>
        <taxon>Bacillati</taxon>
        <taxon>Chloroflexota</taxon>
        <taxon>Anaerolineae</taxon>
        <taxon>Anaerolineales</taxon>
        <taxon>Anaerolineaceae</taxon>
        <taxon>Anaerolinea</taxon>
    </lineage>
</organism>
<dbReference type="Proteomes" id="UP000064249">
    <property type="component" value="Unassembled WGS sequence"/>
</dbReference>
<dbReference type="PANTHER" id="PTHR33677:SF5">
    <property type="entry name" value="TRANSCRIPTIONAL REPRESSOR FRMR"/>
    <property type="match status" value="1"/>
</dbReference>
<dbReference type="GO" id="GO:0003677">
    <property type="term" value="F:DNA binding"/>
    <property type="evidence" value="ECO:0007669"/>
    <property type="project" value="InterPro"/>
</dbReference>
<dbReference type="InterPro" id="IPR038390">
    <property type="entry name" value="Metal_Tscrpt_repr_sf"/>
</dbReference>
<dbReference type="GO" id="GO:0046872">
    <property type="term" value="F:metal ion binding"/>
    <property type="evidence" value="ECO:0007669"/>
    <property type="project" value="InterPro"/>
</dbReference>
<dbReference type="EMBL" id="LGFU01000078">
    <property type="protein sequence ID" value="KUK46066.1"/>
    <property type="molecule type" value="Genomic_DNA"/>
</dbReference>
<sequence>MINIKDPESKENIKHRLSRIEGQLRGVQKMIDADRDCRDILQQLIAIRAGVQSASLSFMRDVARDCLLNADNQADPQVQQDLMNNLIKMIGKVF</sequence>
<evidence type="ECO:0008006" key="3">
    <source>
        <dbReference type="Google" id="ProtNLM"/>
    </source>
</evidence>
<dbReference type="Gene3D" id="1.20.58.1000">
    <property type="entry name" value="Metal-sensitive repressor, helix protomer"/>
    <property type="match status" value="1"/>
</dbReference>